<feature type="compositionally biased region" description="Pro residues" evidence="4">
    <location>
        <begin position="52"/>
        <end position="76"/>
    </location>
</feature>
<organism evidence="7 8">
    <name type="scientific">Cellulomonas rhizosphaerae</name>
    <dbReference type="NCBI Taxonomy" id="2293719"/>
    <lineage>
        <taxon>Bacteria</taxon>
        <taxon>Bacillati</taxon>
        <taxon>Actinomycetota</taxon>
        <taxon>Actinomycetes</taxon>
        <taxon>Micrococcales</taxon>
        <taxon>Cellulomonadaceae</taxon>
        <taxon>Cellulomonas</taxon>
    </lineage>
</organism>
<sequence length="512" mass="51279">MTTPDERPGTQPEPTPPLFASPSGARPIPASPTAPDPAAAEPTAAPAVTQPVPQPSPSPQASPVPPAAEPTAPPQWPGAQQPAQPGPWSLAAQQSVAPPAQSPHTAQPVRGYDGTPFGLPTDSTSQAWPPGAPPAGAPMKVVRVRKRRRSLSVAWVVPMLVLAMLAGLLGGILGANLTHDDHLASADLPAHTDEAGADAPSRAPDSVAGIAESVLPSVVSIQAIGADGTSTGSGFVLREDGYLLTNNHVVAGAAGDDALTVTFSDGHERAARVVGATSDYDLAVIKVDEKGLEPLVLGDSADVAVGDPVVAIGAPLGLAGTVTTGIISALNRPVSAGDASDTAFINAIQTDAAINPGNSGGPLVDMAGEVIGINSAIAQPPGGTGSVAGSIGLGFAIPSNQARRTAEQLIETGHATYPIVGVLLDQSYVGEGVKVATEGQNGTGPVTADGPADRAGIRAGDVILAIDGRPVTDPDELIVAIRAHEPGDVIELSVRTGDAQRTVRVTLDEAGD</sequence>
<keyword evidence="3" id="KW-0378">Hydrolase</keyword>
<evidence type="ECO:0000313" key="7">
    <source>
        <dbReference type="EMBL" id="RHA39650.1"/>
    </source>
</evidence>
<dbReference type="SUPFAM" id="SSF50494">
    <property type="entry name" value="Trypsin-like serine proteases"/>
    <property type="match status" value="1"/>
</dbReference>
<keyword evidence="5" id="KW-0472">Membrane</keyword>
<dbReference type="InterPro" id="IPR009003">
    <property type="entry name" value="Peptidase_S1_PA"/>
</dbReference>
<dbReference type="RefSeq" id="WP_118767545.1">
    <property type="nucleotide sequence ID" value="NZ_QWKP01000202.1"/>
</dbReference>
<dbReference type="InterPro" id="IPR036034">
    <property type="entry name" value="PDZ_sf"/>
</dbReference>
<keyword evidence="5" id="KW-0812">Transmembrane</keyword>
<dbReference type="GO" id="GO:0004252">
    <property type="term" value="F:serine-type endopeptidase activity"/>
    <property type="evidence" value="ECO:0007669"/>
    <property type="project" value="InterPro"/>
</dbReference>
<dbReference type="Pfam" id="PF13365">
    <property type="entry name" value="Trypsin_2"/>
    <property type="match status" value="1"/>
</dbReference>
<keyword evidence="2" id="KW-0645">Protease</keyword>
<proteinExistence type="inferred from homology"/>
<comment type="similarity">
    <text evidence="1">Belongs to the peptidase S1C family.</text>
</comment>
<dbReference type="InterPro" id="IPR043504">
    <property type="entry name" value="Peptidase_S1_PA_chymotrypsin"/>
</dbReference>
<dbReference type="GO" id="GO:0006508">
    <property type="term" value="P:proteolysis"/>
    <property type="evidence" value="ECO:0007669"/>
    <property type="project" value="UniProtKB-KW"/>
</dbReference>
<dbReference type="OrthoDB" id="9758917at2"/>
<name>A0A413RKF3_9CELL</name>
<dbReference type="EMBL" id="QWKP01000202">
    <property type="protein sequence ID" value="RHA39650.1"/>
    <property type="molecule type" value="Genomic_DNA"/>
</dbReference>
<accession>A0A413RKF3</accession>
<feature type="compositionally biased region" description="Low complexity" evidence="4">
    <location>
        <begin position="77"/>
        <end position="103"/>
    </location>
</feature>
<dbReference type="Gene3D" id="2.30.42.10">
    <property type="match status" value="1"/>
</dbReference>
<keyword evidence="5" id="KW-1133">Transmembrane helix</keyword>
<protein>
    <submittedName>
        <fullName evidence="7">PDZ domain-containing protein</fullName>
    </submittedName>
</protein>
<reference evidence="7 8" key="1">
    <citation type="submission" date="2018-08" db="EMBL/GenBank/DDBJ databases">
        <title>Cellulomonas rhizosphaerae sp. nov., a novel actinomycete isolated from soil.</title>
        <authorList>
            <person name="Tian Y."/>
        </authorList>
    </citation>
    <scope>NUCLEOTIDE SEQUENCE [LARGE SCALE GENOMIC DNA]</scope>
    <source>
        <strain evidence="7 8">NEAU-TCZ24</strain>
    </source>
</reference>
<evidence type="ECO:0000256" key="5">
    <source>
        <dbReference type="SAM" id="Phobius"/>
    </source>
</evidence>
<gene>
    <name evidence="7" type="ORF">D1825_11390</name>
</gene>
<evidence type="ECO:0000256" key="4">
    <source>
        <dbReference type="SAM" id="MobiDB-lite"/>
    </source>
</evidence>
<feature type="region of interest" description="Disordered" evidence="4">
    <location>
        <begin position="1"/>
        <end position="140"/>
    </location>
</feature>
<comment type="caution">
    <text evidence="7">The sequence shown here is derived from an EMBL/GenBank/DDBJ whole genome shotgun (WGS) entry which is preliminary data.</text>
</comment>
<dbReference type="InterPro" id="IPR051201">
    <property type="entry name" value="Chloro_Bact_Ser_Proteases"/>
</dbReference>
<dbReference type="CDD" id="cd06779">
    <property type="entry name" value="cpPDZ_Deg_HtrA-like"/>
    <property type="match status" value="1"/>
</dbReference>
<evidence type="ECO:0000256" key="2">
    <source>
        <dbReference type="ARBA" id="ARBA00022670"/>
    </source>
</evidence>
<dbReference type="InterPro" id="IPR001940">
    <property type="entry name" value="Peptidase_S1C"/>
</dbReference>
<evidence type="ECO:0000256" key="1">
    <source>
        <dbReference type="ARBA" id="ARBA00010541"/>
    </source>
</evidence>
<dbReference type="SUPFAM" id="SSF50156">
    <property type="entry name" value="PDZ domain-like"/>
    <property type="match status" value="1"/>
</dbReference>
<evidence type="ECO:0000313" key="8">
    <source>
        <dbReference type="Proteomes" id="UP000283374"/>
    </source>
</evidence>
<feature type="compositionally biased region" description="Low complexity" evidence="4">
    <location>
        <begin position="36"/>
        <end position="51"/>
    </location>
</feature>
<dbReference type="PRINTS" id="PR00834">
    <property type="entry name" value="PROTEASES2C"/>
</dbReference>
<dbReference type="Pfam" id="PF13180">
    <property type="entry name" value="PDZ_2"/>
    <property type="match status" value="1"/>
</dbReference>
<feature type="transmembrane region" description="Helical" evidence="5">
    <location>
        <begin position="153"/>
        <end position="175"/>
    </location>
</feature>
<dbReference type="InterPro" id="IPR001478">
    <property type="entry name" value="PDZ"/>
</dbReference>
<dbReference type="PANTHER" id="PTHR43343">
    <property type="entry name" value="PEPTIDASE S12"/>
    <property type="match status" value="1"/>
</dbReference>
<evidence type="ECO:0000259" key="6">
    <source>
        <dbReference type="PROSITE" id="PS50106"/>
    </source>
</evidence>
<dbReference type="AlphaFoldDB" id="A0A413RKF3"/>
<dbReference type="Proteomes" id="UP000283374">
    <property type="component" value="Unassembled WGS sequence"/>
</dbReference>
<dbReference type="Gene3D" id="2.40.10.10">
    <property type="entry name" value="Trypsin-like serine proteases"/>
    <property type="match status" value="2"/>
</dbReference>
<evidence type="ECO:0000256" key="3">
    <source>
        <dbReference type="ARBA" id="ARBA00022801"/>
    </source>
</evidence>
<keyword evidence="8" id="KW-1185">Reference proteome</keyword>
<feature type="domain" description="PDZ" evidence="6">
    <location>
        <begin position="421"/>
        <end position="498"/>
    </location>
</feature>
<dbReference type="PANTHER" id="PTHR43343:SF3">
    <property type="entry name" value="PROTEASE DO-LIKE 8, CHLOROPLASTIC"/>
    <property type="match status" value="1"/>
</dbReference>
<dbReference type="PROSITE" id="PS50106">
    <property type="entry name" value="PDZ"/>
    <property type="match status" value="1"/>
</dbReference>
<dbReference type="SMART" id="SM00228">
    <property type="entry name" value="PDZ"/>
    <property type="match status" value="1"/>
</dbReference>